<comment type="caution">
    <text evidence="2">The sequence shown here is derived from an EMBL/GenBank/DDBJ whole genome shotgun (WGS) entry which is preliminary data.</text>
</comment>
<evidence type="ECO:0000313" key="2">
    <source>
        <dbReference type="EMBL" id="PWJ15390.1"/>
    </source>
</evidence>
<evidence type="ECO:0000313" key="3">
    <source>
        <dbReference type="Proteomes" id="UP000245720"/>
    </source>
</evidence>
<feature type="signal peptide" evidence="1">
    <location>
        <begin position="1"/>
        <end position="26"/>
    </location>
</feature>
<protein>
    <recommendedName>
        <fullName evidence="4">Lipoprotein</fullName>
    </recommendedName>
</protein>
<evidence type="ECO:0000256" key="1">
    <source>
        <dbReference type="SAM" id="SignalP"/>
    </source>
</evidence>
<keyword evidence="1" id="KW-0732">Signal</keyword>
<organism evidence="2 3">
    <name type="scientific">Ruminococcus flavefaciens</name>
    <dbReference type="NCBI Taxonomy" id="1265"/>
    <lineage>
        <taxon>Bacteria</taxon>
        <taxon>Bacillati</taxon>
        <taxon>Bacillota</taxon>
        <taxon>Clostridia</taxon>
        <taxon>Eubacteriales</taxon>
        <taxon>Oscillospiraceae</taxon>
        <taxon>Ruminococcus</taxon>
    </lineage>
</organism>
<gene>
    <name evidence="2" type="ORF">IE37_00287</name>
</gene>
<dbReference type="RefSeq" id="WP_109725191.1">
    <property type="nucleotide sequence ID" value="NZ_QGDI01000001.1"/>
</dbReference>
<proteinExistence type="predicted"/>
<evidence type="ECO:0008006" key="4">
    <source>
        <dbReference type="Google" id="ProtNLM"/>
    </source>
</evidence>
<name>A0A315Y433_RUMFL</name>
<dbReference type="Proteomes" id="UP000245720">
    <property type="component" value="Unassembled WGS sequence"/>
</dbReference>
<dbReference type="AlphaFoldDB" id="A0A315Y433"/>
<dbReference type="OrthoDB" id="2054361at2"/>
<sequence>MKNGSFSRLAVSAAAALLMFSSLSMIGCAGKKSQIKYATDYTIELQKDVELSEGWRVRKGEAALFLWNEKKESEKDEKEQLEFRVYDSEDIAKERYKELYNSSGSIIKEGDNWYVGKEPGVCDASITLIVCREDNVIITGEVLWVGEWGSLNEVRSENATEYKDPYKKELEEYVIKNSGDLKKYVIKDLLGY</sequence>
<dbReference type="EMBL" id="QGDI01000001">
    <property type="protein sequence ID" value="PWJ15390.1"/>
    <property type="molecule type" value="Genomic_DNA"/>
</dbReference>
<reference evidence="2 3" key="1">
    <citation type="submission" date="2018-05" db="EMBL/GenBank/DDBJ databases">
        <title>The Hungate 1000. A catalogue of reference genomes from the rumen microbiome.</title>
        <authorList>
            <person name="Kelly W."/>
        </authorList>
    </citation>
    <scope>NUCLEOTIDE SEQUENCE [LARGE SCALE GENOMIC DNA]</scope>
    <source>
        <strain evidence="2 3">SAb67</strain>
    </source>
</reference>
<accession>A0A315Y433</accession>
<feature type="chain" id="PRO_5038949122" description="Lipoprotein" evidence="1">
    <location>
        <begin position="27"/>
        <end position="192"/>
    </location>
</feature>
<dbReference type="PROSITE" id="PS51257">
    <property type="entry name" value="PROKAR_LIPOPROTEIN"/>
    <property type="match status" value="1"/>
</dbReference>